<feature type="transmembrane region" description="Helical" evidence="1">
    <location>
        <begin position="137"/>
        <end position="158"/>
    </location>
</feature>
<feature type="transmembrane region" description="Helical" evidence="1">
    <location>
        <begin position="210"/>
        <end position="231"/>
    </location>
</feature>
<proteinExistence type="predicted"/>
<evidence type="ECO:0000256" key="1">
    <source>
        <dbReference type="SAM" id="Phobius"/>
    </source>
</evidence>
<keyword evidence="1" id="KW-1133">Transmembrane helix</keyword>
<feature type="transmembrane region" description="Helical" evidence="1">
    <location>
        <begin position="6"/>
        <end position="33"/>
    </location>
</feature>
<name>A0A382PHL1_9ZZZZ</name>
<gene>
    <name evidence="2" type="ORF">METZ01_LOCUS325580</name>
</gene>
<accession>A0A382PHL1</accession>
<evidence type="ECO:0000313" key="2">
    <source>
        <dbReference type="EMBL" id="SVC72726.1"/>
    </source>
</evidence>
<sequence>PRWHQAALRFVALGFEHILDGIDHLLFLVCLVIPFRRIGPLVAIVTSFTVAHSVTLIASAFDLAPSALWFPPFVETLIAMSIVYMAFENIVGVKLRRRWLITFGFGLVHGFGFSFALSETLQFAGAHLLTSLVSFNLGVELGQLFVLVLLIPSLHLLFRFAIAERVGTILFSALVAHTGWHWMSERAAQLSLFDIEIGLPVFNLALLASAMRWTMLLLIIVGLLWLMYSLFPQTRDDDEEKRSTLAKG</sequence>
<feature type="transmembrane region" description="Helical" evidence="1">
    <location>
        <begin position="67"/>
        <end position="87"/>
    </location>
</feature>
<feature type="transmembrane region" description="Helical" evidence="1">
    <location>
        <begin position="165"/>
        <end position="183"/>
    </location>
</feature>
<dbReference type="EMBL" id="UINC01107389">
    <property type="protein sequence ID" value="SVC72726.1"/>
    <property type="molecule type" value="Genomic_DNA"/>
</dbReference>
<keyword evidence="1" id="KW-0812">Transmembrane</keyword>
<reference evidence="2" key="1">
    <citation type="submission" date="2018-05" db="EMBL/GenBank/DDBJ databases">
        <authorList>
            <person name="Lanie J.A."/>
            <person name="Ng W.-L."/>
            <person name="Kazmierczak K.M."/>
            <person name="Andrzejewski T.M."/>
            <person name="Davidsen T.M."/>
            <person name="Wayne K.J."/>
            <person name="Tettelin H."/>
            <person name="Glass J.I."/>
            <person name="Rusch D."/>
            <person name="Podicherti R."/>
            <person name="Tsui H.-C.T."/>
            <person name="Winkler M.E."/>
        </authorList>
    </citation>
    <scope>NUCLEOTIDE SEQUENCE</scope>
</reference>
<keyword evidence="1" id="KW-0472">Membrane</keyword>
<dbReference type="AlphaFoldDB" id="A0A382PHL1"/>
<dbReference type="Pfam" id="PF13795">
    <property type="entry name" value="HupE_UreJ_2"/>
    <property type="match status" value="1"/>
</dbReference>
<feature type="transmembrane region" description="Helical" evidence="1">
    <location>
        <begin position="40"/>
        <end position="61"/>
    </location>
</feature>
<protein>
    <recommendedName>
        <fullName evidence="3">HupE/UreJ family protein</fullName>
    </recommendedName>
</protein>
<dbReference type="InterPro" id="IPR032809">
    <property type="entry name" value="Put_HupE_UreJ"/>
</dbReference>
<feature type="transmembrane region" description="Helical" evidence="1">
    <location>
        <begin position="99"/>
        <end position="117"/>
    </location>
</feature>
<organism evidence="2">
    <name type="scientific">marine metagenome</name>
    <dbReference type="NCBI Taxonomy" id="408172"/>
    <lineage>
        <taxon>unclassified sequences</taxon>
        <taxon>metagenomes</taxon>
        <taxon>ecological metagenomes</taxon>
    </lineage>
</organism>
<feature type="non-terminal residue" evidence="2">
    <location>
        <position position="1"/>
    </location>
</feature>
<evidence type="ECO:0008006" key="3">
    <source>
        <dbReference type="Google" id="ProtNLM"/>
    </source>
</evidence>